<organism evidence="3 4">
    <name type="scientific">Chitinivorax tropicus</name>
    <dbReference type="NCBI Taxonomy" id="714531"/>
    <lineage>
        <taxon>Bacteria</taxon>
        <taxon>Pseudomonadati</taxon>
        <taxon>Pseudomonadota</taxon>
        <taxon>Betaproteobacteria</taxon>
        <taxon>Chitinivorax</taxon>
    </lineage>
</organism>
<dbReference type="AlphaFoldDB" id="A0A840MNX9"/>
<keyword evidence="4" id="KW-1185">Reference proteome</keyword>
<dbReference type="InterPro" id="IPR024230">
    <property type="entry name" value="GspL_cyto_dom"/>
</dbReference>
<evidence type="ECO:0000259" key="2">
    <source>
        <dbReference type="Pfam" id="PF05134"/>
    </source>
</evidence>
<feature type="domain" description="GspL cytoplasmic actin-ATPase-like" evidence="2">
    <location>
        <begin position="41"/>
        <end position="171"/>
    </location>
</feature>
<accession>A0A840MNX9</accession>
<dbReference type="GO" id="GO:0009276">
    <property type="term" value="C:Gram-negative-bacterium-type cell wall"/>
    <property type="evidence" value="ECO:0007669"/>
    <property type="project" value="InterPro"/>
</dbReference>
<dbReference type="InterPro" id="IPR007812">
    <property type="entry name" value="T2SS_protein-GspL"/>
</dbReference>
<dbReference type="Proteomes" id="UP000575898">
    <property type="component" value="Unassembled WGS sequence"/>
</dbReference>
<dbReference type="EMBL" id="JACHHY010000005">
    <property type="protein sequence ID" value="MBB5017883.1"/>
    <property type="molecule type" value="Genomic_DNA"/>
</dbReference>
<dbReference type="GO" id="GO:0015628">
    <property type="term" value="P:protein secretion by the type II secretion system"/>
    <property type="evidence" value="ECO:0007669"/>
    <property type="project" value="InterPro"/>
</dbReference>
<proteinExistence type="predicted"/>
<comment type="caution">
    <text evidence="3">The sequence shown here is derived from an EMBL/GenBank/DDBJ whole genome shotgun (WGS) entry which is preliminary data.</text>
</comment>
<keyword evidence="1" id="KW-0472">Membrane</keyword>
<reference evidence="3 4" key="1">
    <citation type="submission" date="2020-08" db="EMBL/GenBank/DDBJ databases">
        <title>Genomic Encyclopedia of Type Strains, Phase IV (KMG-IV): sequencing the most valuable type-strain genomes for metagenomic binning, comparative biology and taxonomic classification.</title>
        <authorList>
            <person name="Goeker M."/>
        </authorList>
    </citation>
    <scope>NUCLEOTIDE SEQUENCE [LARGE SCALE GENOMIC DNA]</scope>
    <source>
        <strain evidence="3 4">DSM 27165</strain>
    </source>
</reference>
<dbReference type="SUPFAM" id="SSF53067">
    <property type="entry name" value="Actin-like ATPase domain"/>
    <property type="match status" value="1"/>
</dbReference>
<keyword evidence="1" id="KW-1133">Transmembrane helix</keyword>
<dbReference type="CDD" id="cd24017">
    <property type="entry name" value="ASKHA_T2SSL_N"/>
    <property type="match status" value="1"/>
</dbReference>
<evidence type="ECO:0000256" key="1">
    <source>
        <dbReference type="SAM" id="Phobius"/>
    </source>
</evidence>
<sequence>MHRLRLSISQGPGLDEPQIDWVVTQADGRVLERGQGDPGHYRQSRFVELIVPAAQTLHTEITLPTTSRKQASKVAAFALEERLMTAPEQAHIALGAPQDRRFPVVVMGKPLLKRCLDALQQLGLKPVAAYSMAAMLPAGDTSWHGVIDQQQGYLRTGPNEGVSFDPSSSQLPAEIVLALKHASQPPEKLVFHVGEGGVPAGWHAIGVAIESAPLLDWGAAGVHDGAVNLLQGEFGGAQTIEVDWKRFKPTLWLAGIALAIYMGATIMDWGMLSAQRKSLNKQMEAELRKVMPVGPIIDPLAQAKQLIVKAPDARAPAPESLIGRLLPLGPLLGDATAIRLDYGPGGLKLDCKVASQAVADALLQRLKTANLPAKLESVTAADSGGMVAKFTIAGKAQ</sequence>
<keyword evidence="1" id="KW-0812">Transmembrane</keyword>
<dbReference type="GO" id="GO:0015627">
    <property type="term" value="C:type II protein secretion system complex"/>
    <property type="evidence" value="ECO:0007669"/>
    <property type="project" value="InterPro"/>
</dbReference>
<dbReference type="InterPro" id="IPR043129">
    <property type="entry name" value="ATPase_NBD"/>
</dbReference>
<evidence type="ECO:0000313" key="4">
    <source>
        <dbReference type="Proteomes" id="UP000575898"/>
    </source>
</evidence>
<name>A0A840MNX9_9PROT</name>
<dbReference type="Pfam" id="PF05134">
    <property type="entry name" value="T2SSL"/>
    <property type="match status" value="1"/>
</dbReference>
<gene>
    <name evidence="3" type="ORF">HNQ59_001153</name>
</gene>
<protein>
    <submittedName>
        <fullName evidence="3">Type II secretion system protein L</fullName>
    </submittedName>
</protein>
<feature type="transmembrane region" description="Helical" evidence="1">
    <location>
        <begin position="251"/>
        <end position="272"/>
    </location>
</feature>
<dbReference type="RefSeq" id="WP_184036330.1">
    <property type="nucleotide sequence ID" value="NZ_JACHHY010000005.1"/>
</dbReference>
<dbReference type="NCBIfam" id="TIGR01709">
    <property type="entry name" value="typeII_sec_gspL"/>
    <property type="match status" value="1"/>
</dbReference>
<evidence type="ECO:0000313" key="3">
    <source>
        <dbReference type="EMBL" id="MBB5017883.1"/>
    </source>
</evidence>
<dbReference type="Gene3D" id="3.30.420.380">
    <property type="match status" value="1"/>
</dbReference>